<keyword evidence="2" id="KW-1185">Reference proteome</keyword>
<reference evidence="1 2" key="1">
    <citation type="submission" date="2016-02" db="EMBL/GenBank/DDBJ databases">
        <title>Gardnerella vaginalis Subgroups Defined by cpn60 Sequencing and Sialidase Activity in Isolates from Canada, Belgium and Kenya.</title>
        <authorList>
            <person name="Schellenberg J."/>
            <person name="Paramel Jayaprakash T."/>
            <person name="Withana Gamage N."/>
            <person name="Patterson M.H."/>
            <person name="Vaneechoutte M."/>
            <person name="Hill J.E."/>
        </authorList>
    </citation>
    <scope>NUCLEOTIDE SEQUENCE [LARGE SCALE GENOMIC DNA]</scope>
    <source>
        <strain evidence="1 2">N160</strain>
    </source>
</reference>
<accession>A0A3E1IS37</accession>
<sequence>MNKYIITKIQKIVFRLITLLLAIVISFIMSVQSSSYASADEPYTTLKNTVGETRHANLLCVLFPYFKICKKK</sequence>
<protein>
    <submittedName>
        <fullName evidence="1">Uncharacterized protein</fullName>
    </submittedName>
</protein>
<dbReference type="Proteomes" id="UP000258888">
    <property type="component" value="Unassembled WGS sequence"/>
</dbReference>
<proteinExistence type="predicted"/>
<evidence type="ECO:0000313" key="1">
    <source>
        <dbReference type="EMBL" id="RFD75544.1"/>
    </source>
</evidence>
<gene>
    <name evidence="1" type="ORF">AXE76_05235</name>
</gene>
<organism evidence="1 2">
    <name type="scientific">Gardnerella vaginalis</name>
    <dbReference type="NCBI Taxonomy" id="2702"/>
    <lineage>
        <taxon>Bacteria</taxon>
        <taxon>Bacillati</taxon>
        <taxon>Actinomycetota</taxon>
        <taxon>Actinomycetes</taxon>
        <taxon>Bifidobacteriales</taxon>
        <taxon>Bifidobacteriaceae</taxon>
        <taxon>Gardnerella</taxon>
    </lineage>
</organism>
<dbReference type="AlphaFoldDB" id="A0A3E1IS37"/>
<comment type="caution">
    <text evidence="1">The sequence shown here is derived from an EMBL/GenBank/DDBJ whole genome shotgun (WGS) entry which is preliminary data.</text>
</comment>
<dbReference type="EMBL" id="LSLH01000001">
    <property type="protein sequence ID" value="RFD75544.1"/>
    <property type="molecule type" value="Genomic_DNA"/>
</dbReference>
<name>A0A3E1IS37_GARVA</name>
<evidence type="ECO:0000313" key="2">
    <source>
        <dbReference type="Proteomes" id="UP000258888"/>
    </source>
</evidence>